<sequence>MANVECTRVYGIDAYPSLCTAIATRSSIKHLAIATLGDKTYQMLCDIRSPLDTLRLTSQTLFTHITEITLLVDLAHFSETPRSFEIAYTWINASESPPSSGSFSAMRSLVLSDNERVAGTVMPLRTGMHCFPHLQRLSAYFGHGYTPYSRAHFRAEN</sequence>
<keyword evidence="2" id="KW-1185">Reference proteome</keyword>
<dbReference type="Proteomes" id="UP000184267">
    <property type="component" value="Unassembled WGS sequence"/>
</dbReference>
<reference evidence="1 2" key="1">
    <citation type="submission" date="2016-10" db="EMBL/GenBank/DDBJ databases">
        <title>Genome sequence of the basidiomycete white-rot fungus Trametes pubescens.</title>
        <authorList>
            <person name="Makela M.R."/>
            <person name="Granchi Z."/>
            <person name="Peng M."/>
            <person name="De Vries R.P."/>
            <person name="Grigoriev I."/>
            <person name="Riley R."/>
            <person name="Hilden K."/>
        </authorList>
    </citation>
    <scope>NUCLEOTIDE SEQUENCE [LARGE SCALE GENOMIC DNA]</scope>
    <source>
        <strain evidence="1 2">FBCC735</strain>
    </source>
</reference>
<protein>
    <submittedName>
        <fullName evidence="1">Uncharacterized protein</fullName>
    </submittedName>
</protein>
<organism evidence="1 2">
    <name type="scientific">Trametes pubescens</name>
    <name type="common">White-rot fungus</name>
    <dbReference type="NCBI Taxonomy" id="154538"/>
    <lineage>
        <taxon>Eukaryota</taxon>
        <taxon>Fungi</taxon>
        <taxon>Dikarya</taxon>
        <taxon>Basidiomycota</taxon>
        <taxon>Agaricomycotina</taxon>
        <taxon>Agaricomycetes</taxon>
        <taxon>Polyporales</taxon>
        <taxon>Polyporaceae</taxon>
        <taxon>Trametes</taxon>
    </lineage>
</organism>
<proteinExistence type="predicted"/>
<comment type="caution">
    <text evidence="1">The sequence shown here is derived from an EMBL/GenBank/DDBJ whole genome shotgun (WGS) entry which is preliminary data.</text>
</comment>
<evidence type="ECO:0000313" key="2">
    <source>
        <dbReference type="Proteomes" id="UP000184267"/>
    </source>
</evidence>
<gene>
    <name evidence="1" type="ORF">TRAPUB_3547</name>
</gene>
<name>A0A1M2VDG8_TRAPU</name>
<dbReference type="EMBL" id="MNAD01001415">
    <property type="protein sequence ID" value="OJT05624.1"/>
    <property type="molecule type" value="Genomic_DNA"/>
</dbReference>
<dbReference type="AlphaFoldDB" id="A0A1M2VDG8"/>
<accession>A0A1M2VDG8</accession>
<evidence type="ECO:0000313" key="1">
    <source>
        <dbReference type="EMBL" id="OJT05624.1"/>
    </source>
</evidence>